<gene>
    <name evidence="1" type="ORF">KSP40_PGU007859</name>
</gene>
<dbReference type="Proteomes" id="UP001412067">
    <property type="component" value="Unassembled WGS sequence"/>
</dbReference>
<keyword evidence="2" id="KW-1185">Reference proteome</keyword>
<name>A0ABR2MTL8_9ASPA</name>
<dbReference type="EMBL" id="JBBWWR010000005">
    <property type="protein sequence ID" value="KAK8966786.1"/>
    <property type="molecule type" value="Genomic_DNA"/>
</dbReference>
<dbReference type="Gene3D" id="3.30.1120.90">
    <property type="entry name" value="Nucleosome assembly protein"/>
    <property type="match status" value="1"/>
</dbReference>
<reference evidence="1 2" key="1">
    <citation type="journal article" date="2022" name="Nat. Plants">
        <title>Genomes of leafy and leafless Platanthera orchids illuminate the evolution of mycoheterotrophy.</title>
        <authorList>
            <person name="Li M.H."/>
            <person name="Liu K.W."/>
            <person name="Li Z."/>
            <person name="Lu H.C."/>
            <person name="Ye Q.L."/>
            <person name="Zhang D."/>
            <person name="Wang J.Y."/>
            <person name="Li Y.F."/>
            <person name="Zhong Z.M."/>
            <person name="Liu X."/>
            <person name="Yu X."/>
            <person name="Liu D.K."/>
            <person name="Tu X.D."/>
            <person name="Liu B."/>
            <person name="Hao Y."/>
            <person name="Liao X.Y."/>
            <person name="Jiang Y.T."/>
            <person name="Sun W.H."/>
            <person name="Chen J."/>
            <person name="Chen Y.Q."/>
            <person name="Ai Y."/>
            <person name="Zhai J.W."/>
            <person name="Wu S.S."/>
            <person name="Zhou Z."/>
            <person name="Hsiao Y.Y."/>
            <person name="Wu W.L."/>
            <person name="Chen Y.Y."/>
            <person name="Lin Y.F."/>
            <person name="Hsu J.L."/>
            <person name="Li C.Y."/>
            <person name="Wang Z.W."/>
            <person name="Zhao X."/>
            <person name="Zhong W.Y."/>
            <person name="Ma X.K."/>
            <person name="Ma L."/>
            <person name="Huang J."/>
            <person name="Chen G.Z."/>
            <person name="Huang M.Z."/>
            <person name="Huang L."/>
            <person name="Peng D.H."/>
            <person name="Luo Y.B."/>
            <person name="Zou S.Q."/>
            <person name="Chen S.P."/>
            <person name="Lan S."/>
            <person name="Tsai W.C."/>
            <person name="Van de Peer Y."/>
            <person name="Liu Z.J."/>
        </authorList>
    </citation>
    <scope>NUCLEOTIDE SEQUENCE [LARGE SCALE GENOMIC DNA]</scope>
    <source>
        <strain evidence="1">Lor288</strain>
    </source>
</reference>
<comment type="caution">
    <text evidence="1">The sequence shown here is derived from an EMBL/GenBank/DDBJ whole genome shotgun (WGS) entry which is preliminary data.</text>
</comment>
<dbReference type="InterPro" id="IPR037231">
    <property type="entry name" value="NAP-like_sf"/>
</dbReference>
<dbReference type="SUPFAM" id="SSF143113">
    <property type="entry name" value="NAP-like"/>
    <property type="match status" value="1"/>
</dbReference>
<accession>A0ABR2MTL8</accession>
<protein>
    <submittedName>
        <fullName evidence="1">Uncharacterized protein</fullName>
    </submittedName>
</protein>
<proteinExistence type="predicted"/>
<sequence length="77" mass="8859">MPSVLQISEEASDEVLDVEGKYNENFSTNPYFERTKLSKFNTFFEDGTTNIAGTSIKWKEGMVSAVFLLLVFIWLHF</sequence>
<evidence type="ECO:0000313" key="1">
    <source>
        <dbReference type="EMBL" id="KAK8966786.1"/>
    </source>
</evidence>
<evidence type="ECO:0000313" key="2">
    <source>
        <dbReference type="Proteomes" id="UP001412067"/>
    </source>
</evidence>
<organism evidence="1 2">
    <name type="scientific">Platanthera guangdongensis</name>
    <dbReference type="NCBI Taxonomy" id="2320717"/>
    <lineage>
        <taxon>Eukaryota</taxon>
        <taxon>Viridiplantae</taxon>
        <taxon>Streptophyta</taxon>
        <taxon>Embryophyta</taxon>
        <taxon>Tracheophyta</taxon>
        <taxon>Spermatophyta</taxon>
        <taxon>Magnoliopsida</taxon>
        <taxon>Liliopsida</taxon>
        <taxon>Asparagales</taxon>
        <taxon>Orchidaceae</taxon>
        <taxon>Orchidoideae</taxon>
        <taxon>Orchideae</taxon>
        <taxon>Orchidinae</taxon>
        <taxon>Platanthera</taxon>
    </lineage>
</organism>